<protein>
    <recommendedName>
        <fullName evidence="2 6">Adenine deaminase</fullName>
        <shortName evidence="6">Adenase</shortName>
        <shortName evidence="6">Adenine aminase</shortName>
        <ecNumber evidence="2 6">3.5.4.2</ecNumber>
    </recommendedName>
</protein>
<evidence type="ECO:0000313" key="9">
    <source>
        <dbReference type="EMBL" id="GAA0740068.1"/>
    </source>
</evidence>
<comment type="cofactor">
    <cofactor evidence="6">
        <name>Mn(2+)</name>
        <dbReference type="ChEBI" id="CHEBI:29035"/>
    </cofactor>
</comment>
<evidence type="ECO:0000259" key="8">
    <source>
        <dbReference type="Pfam" id="PF13382"/>
    </source>
</evidence>
<dbReference type="InterPro" id="IPR006680">
    <property type="entry name" value="Amidohydro-rel"/>
</dbReference>
<dbReference type="EC" id="3.5.4.2" evidence="2 6"/>
<dbReference type="InterPro" id="IPR026912">
    <property type="entry name" value="Adenine_deam_C"/>
</dbReference>
<dbReference type="PANTHER" id="PTHR11113">
    <property type="entry name" value="N-ACETYLGLUCOSAMINE-6-PHOSPHATE DEACETYLASE"/>
    <property type="match status" value="1"/>
</dbReference>
<dbReference type="PANTHER" id="PTHR11113:SF2">
    <property type="entry name" value="ADENINE DEAMINASE"/>
    <property type="match status" value="1"/>
</dbReference>
<feature type="domain" description="Adenine deaminase C-terminal" evidence="8">
    <location>
        <begin position="395"/>
        <end position="565"/>
    </location>
</feature>
<accession>A0ABP3UPM9</accession>
<dbReference type="RefSeq" id="WP_343761224.1">
    <property type="nucleotide sequence ID" value="NZ_BAAACG010000009.1"/>
</dbReference>
<evidence type="ECO:0000256" key="5">
    <source>
        <dbReference type="ARBA" id="ARBA00047720"/>
    </source>
</evidence>
<dbReference type="InterPro" id="IPR032466">
    <property type="entry name" value="Metal_Hydrolase"/>
</dbReference>
<dbReference type="EMBL" id="BAAACG010000009">
    <property type="protein sequence ID" value="GAA0740068.1"/>
    <property type="molecule type" value="Genomic_DNA"/>
</dbReference>
<dbReference type="InterPro" id="IPR006679">
    <property type="entry name" value="Adenine_deam"/>
</dbReference>
<reference evidence="10" key="1">
    <citation type="journal article" date="2019" name="Int. J. Syst. Evol. Microbiol.">
        <title>The Global Catalogue of Microorganisms (GCM) 10K type strain sequencing project: providing services to taxonomists for standard genome sequencing and annotation.</title>
        <authorList>
            <consortium name="The Broad Institute Genomics Platform"/>
            <consortium name="The Broad Institute Genome Sequencing Center for Infectious Disease"/>
            <person name="Wu L."/>
            <person name="Ma J."/>
        </authorList>
    </citation>
    <scope>NUCLEOTIDE SEQUENCE [LARGE SCALE GENOMIC DNA]</scope>
    <source>
        <strain evidence="10">JCM 1407</strain>
    </source>
</reference>
<dbReference type="CDD" id="cd01295">
    <property type="entry name" value="AdeC"/>
    <property type="match status" value="1"/>
</dbReference>
<dbReference type="InterPro" id="IPR011059">
    <property type="entry name" value="Metal-dep_hydrolase_composite"/>
</dbReference>
<keyword evidence="3 6" id="KW-0378">Hydrolase</keyword>
<evidence type="ECO:0000259" key="7">
    <source>
        <dbReference type="Pfam" id="PF01979"/>
    </source>
</evidence>
<dbReference type="SUPFAM" id="SSF51338">
    <property type="entry name" value="Composite domain of metallo-dependent hydrolases"/>
    <property type="match status" value="1"/>
</dbReference>
<evidence type="ECO:0000256" key="2">
    <source>
        <dbReference type="ARBA" id="ARBA00012782"/>
    </source>
</evidence>
<feature type="domain" description="Amidohydrolase-related" evidence="7">
    <location>
        <begin position="61"/>
        <end position="344"/>
    </location>
</feature>
<dbReference type="Proteomes" id="UP001501510">
    <property type="component" value="Unassembled WGS sequence"/>
</dbReference>
<dbReference type="SUPFAM" id="SSF51556">
    <property type="entry name" value="Metallo-dependent hydrolases"/>
    <property type="match status" value="1"/>
</dbReference>
<evidence type="ECO:0000256" key="6">
    <source>
        <dbReference type="HAMAP-Rule" id="MF_01518"/>
    </source>
</evidence>
<organism evidence="9 10">
    <name type="scientific">Clostridium oceanicum</name>
    <dbReference type="NCBI Taxonomy" id="1543"/>
    <lineage>
        <taxon>Bacteria</taxon>
        <taxon>Bacillati</taxon>
        <taxon>Bacillota</taxon>
        <taxon>Clostridia</taxon>
        <taxon>Eubacteriales</taxon>
        <taxon>Clostridiaceae</taxon>
        <taxon>Clostridium</taxon>
    </lineage>
</organism>
<gene>
    <name evidence="9" type="primary">ade_1</name>
    <name evidence="6" type="synonym">ade</name>
    <name evidence="9" type="ORF">GCM10008906_19620</name>
</gene>
<dbReference type="NCBIfam" id="TIGR01178">
    <property type="entry name" value="ade"/>
    <property type="match status" value="1"/>
</dbReference>
<name>A0ABP3UPM9_9CLOT</name>
<evidence type="ECO:0000313" key="10">
    <source>
        <dbReference type="Proteomes" id="UP001501510"/>
    </source>
</evidence>
<proteinExistence type="inferred from homology"/>
<evidence type="ECO:0000256" key="1">
    <source>
        <dbReference type="ARBA" id="ARBA00006773"/>
    </source>
</evidence>
<comment type="catalytic activity">
    <reaction evidence="5 6">
        <text>adenine + H2O + H(+) = hypoxanthine + NH4(+)</text>
        <dbReference type="Rhea" id="RHEA:23688"/>
        <dbReference type="ChEBI" id="CHEBI:15377"/>
        <dbReference type="ChEBI" id="CHEBI:15378"/>
        <dbReference type="ChEBI" id="CHEBI:16708"/>
        <dbReference type="ChEBI" id="CHEBI:17368"/>
        <dbReference type="ChEBI" id="CHEBI:28938"/>
        <dbReference type="EC" id="3.5.4.2"/>
    </reaction>
</comment>
<comment type="similarity">
    <text evidence="1 6">Belongs to the metallo-dependent hydrolases superfamily. Adenine deaminase family.</text>
</comment>
<evidence type="ECO:0000256" key="4">
    <source>
        <dbReference type="ARBA" id="ARBA00023211"/>
    </source>
</evidence>
<comment type="caution">
    <text evidence="9">The sequence shown here is derived from an EMBL/GenBank/DDBJ whole genome shotgun (WGS) entry which is preliminary data.</text>
</comment>
<evidence type="ECO:0000256" key="3">
    <source>
        <dbReference type="ARBA" id="ARBA00022801"/>
    </source>
</evidence>
<dbReference type="Pfam" id="PF13382">
    <property type="entry name" value="Adenine_deam_C"/>
    <property type="match status" value="1"/>
</dbReference>
<keyword evidence="10" id="KW-1185">Reference proteome</keyword>
<dbReference type="HAMAP" id="MF_01518">
    <property type="entry name" value="Adenine_deamin"/>
    <property type="match status" value="1"/>
</dbReference>
<sequence length="573" mass="62949">MRNLIDVASGRKVAELVLKSCKVINVFSHEIVEGDLAIDSGKIIGIGSYKGKKEIDMKGKYICPGLIDGHIHIESSMLSPKEFTKAVVLKGTTTIIADPHEIANVCGLEGIKYILDETDDVPLNVFVMLPSCVPATFFETSGAILEKNELKSFINNPRVLGLGEVMNYPAIINGESKMLDKINMAKDYNKIIDGHGPNIRGEDLNAYKIAGIKTEHECSTVEEMNERIREGMYIAIREGSAAKNLKSLLKGITKENSRRCMLCADDRHPEDILNEGHIDNSVRIAIKSGIDPISAIKMASLNTAECYGLKNLGAIAPGYDADFIILDDLENFNIVKVFKNGKLVVDNNKPLFNFNIKSNSLVTNTINIKKVTKEDLNIKMNRNTANVIKVISKSILTKKVERKVLLDEDQLFKYDSLNDIVKIAVVERHKATGNVGLGLVENFGIKGGAIASTIAHDSHNIVVIGDNDEDMILAINEVKKIGGGITICSKGKVLESLELKIAGLMSELPIEKVSKKLGKMLSIAYNNLKVNKDIQPFMTLAFLALPVIPEIKITDKGLFDVNNFKFISIDESI</sequence>
<dbReference type="Gene3D" id="3.20.20.140">
    <property type="entry name" value="Metal-dependent hydrolases"/>
    <property type="match status" value="1"/>
</dbReference>
<dbReference type="Gene3D" id="2.30.40.10">
    <property type="entry name" value="Urease, subunit C, domain 1"/>
    <property type="match status" value="1"/>
</dbReference>
<keyword evidence="4 6" id="KW-0464">Manganese</keyword>
<dbReference type="Pfam" id="PF01979">
    <property type="entry name" value="Amidohydro_1"/>
    <property type="match status" value="1"/>
</dbReference>